<dbReference type="InterPro" id="IPR010327">
    <property type="entry name" value="FldB/FldC_alpha/beta"/>
</dbReference>
<accession>A0A401LE81</accession>
<evidence type="ECO:0000313" key="7">
    <source>
        <dbReference type="Proteomes" id="UP000287361"/>
    </source>
</evidence>
<dbReference type="Gene3D" id="1.20.1270.370">
    <property type="match status" value="1"/>
</dbReference>
<comment type="similarity">
    <text evidence="2">Belongs to the FldB/FldC dehydratase alpha/beta subunit family.</text>
</comment>
<dbReference type="Gene3D" id="3.40.50.11900">
    <property type="match status" value="1"/>
</dbReference>
<dbReference type="GO" id="GO:0051536">
    <property type="term" value="F:iron-sulfur cluster binding"/>
    <property type="evidence" value="ECO:0007669"/>
    <property type="project" value="UniProtKB-KW"/>
</dbReference>
<proteinExistence type="inferred from homology"/>
<evidence type="ECO:0000256" key="5">
    <source>
        <dbReference type="ARBA" id="ARBA00023014"/>
    </source>
</evidence>
<comment type="cofactor">
    <cofactor evidence="1">
        <name>[4Fe-4S] cluster</name>
        <dbReference type="ChEBI" id="CHEBI:49883"/>
    </cofactor>
</comment>
<name>A0A401LE81_9FIRM</name>
<dbReference type="Gene3D" id="3.40.50.11890">
    <property type="match status" value="1"/>
</dbReference>
<evidence type="ECO:0000256" key="4">
    <source>
        <dbReference type="ARBA" id="ARBA00023004"/>
    </source>
</evidence>
<keyword evidence="7" id="KW-1185">Reference proteome</keyword>
<protein>
    <submittedName>
        <fullName evidence="6">2-hydroxyglutaryl-CoA dehydratase</fullName>
    </submittedName>
</protein>
<evidence type="ECO:0000256" key="1">
    <source>
        <dbReference type="ARBA" id="ARBA00001966"/>
    </source>
</evidence>
<dbReference type="AlphaFoldDB" id="A0A401LE81"/>
<dbReference type="PANTHER" id="PTHR30548:SF5">
    <property type="entry name" value="SUBUNIT OF OXYGEN-SENSITIVE 2-HYDROXYISOCAPROYL-COA DEHYDRATASE"/>
    <property type="match status" value="1"/>
</dbReference>
<keyword evidence="5" id="KW-0411">Iron-sulfur</keyword>
<dbReference type="Proteomes" id="UP000287361">
    <property type="component" value="Unassembled WGS sequence"/>
</dbReference>
<dbReference type="EMBL" id="BHVZ01000002">
    <property type="protein sequence ID" value="GCB29754.1"/>
    <property type="molecule type" value="Genomic_DNA"/>
</dbReference>
<dbReference type="PANTHER" id="PTHR30548">
    <property type="entry name" value="2-HYDROXYGLUTARYL-COA DEHYDRATASE, D-COMPONENT-RELATED"/>
    <property type="match status" value="1"/>
</dbReference>
<dbReference type="OrthoDB" id="355459at2"/>
<reference evidence="6 7" key="1">
    <citation type="submission" date="2018-10" db="EMBL/GenBank/DDBJ databases">
        <title>Draft Genome Sequence of Anaerotignum sp. KCTC 15736.</title>
        <authorList>
            <person name="Choi S.H."/>
            <person name="Kim J.S."/>
            <person name="Kang S.W."/>
            <person name="Lee J.S."/>
            <person name="Park S.H."/>
        </authorList>
    </citation>
    <scope>NUCLEOTIDE SEQUENCE [LARGE SCALE GENOMIC DNA]</scope>
    <source>
        <strain evidence="6 7">KCTC 15736</strain>
    </source>
</reference>
<organism evidence="6 7">
    <name type="scientific">Anaerotignum faecicola</name>
    <dbReference type="NCBI Taxonomy" id="2358141"/>
    <lineage>
        <taxon>Bacteria</taxon>
        <taxon>Bacillati</taxon>
        <taxon>Bacillota</taxon>
        <taxon>Clostridia</taxon>
        <taxon>Lachnospirales</taxon>
        <taxon>Anaerotignaceae</taxon>
        <taxon>Anaerotignum</taxon>
    </lineage>
</organism>
<keyword evidence="3" id="KW-0479">Metal-binding</keyword>
<gene>
    <name evidence="6" type="primary">hadC</name>
    <name evidence="6" type="ORF">KGMB03357_14150</name>
</gene>
<sequence length="376" mass="42321">MSKVEAILSQLKEVAANPKKAMDDYKAETGKGAVGIMPIYAPEEMVHATGYLPMGIWGAQGKQISKARTYLPAFACSIMQQIMELQCEGAYDDLAAVLFSVPCDTLKCLSQKWKGANADKVIVFTHPQNRGLEAANQFLVTEYELVKKQLEAYLGVKITNAALENSIAIYNENRAVMREFVKVAADYPQVISAVDRHAVFKARQFMLKEKHTALVKELIEEIKAMPVQPWDGKKVVVTGILLEPNQVLEIFDEFKLAIVDDDLAQESRQIRVDVLDGEEGPLYRMAKAWQQMYGCSVATDTKKGRGKMLMNKVAATGADAVIIAMMKFCDPEEWDYPVMYREFEEKGIKNLMFEVDQELTSFEQVKTRLQSFVEML</sequence>
<evidence type="ECO:0000256" key="3">
    <source>
        <dbReference type="ARBA" id="ARBA00022723"/>
    </source>
</evidence>
<evidence type="ECO:0000256" key="2">
    <source>
        <dbReference type="ARBA" id="ARBA00005806"/>
    </source>
</evidence>
<evidence type="ECO:0000313" key="6">
    <source>
        <dbReference type="EMBL" id="GCB29754.1"/>
    </source>
</evidence>
<keyword evidence="4" id="KW-0408">Iron</keyword>
<comment type="caution">
    <text evidence="6">The sequence shown here is derived from an EMBL/GenBank/DDBJ whole genome shotgun (WGS) entry which is preliminary data.</text>
</comment>
<dbReference type="Pfam" id="PF06050">
    <property type="entry name" value="HGD-D"/>
    <property type="match status" value="1"/>
</dbReference>
<dbReference type="GO" id="GO:0046872">
    <property type="term" value="F:metal ion binding"/>
    <property type="evidence" value="ECO:0007669"/>
    <property type="project" value="UniProtKB-KW"/>
</dbReference>
<dbReference type="GO" id="GO:0016836">
    <property type="term" value="F:hydro-lyase activity"/>
    <property type="evidence" value="ECO:0007669"/>
    <property type="project" value="UniProtKB-ARBA"/>
</dbReference>